<keyword evidence="1" id="KW-0732">Signal</keyword>
<protein>
    <submittedName>
        <fullName evidence="3">YdcF family protein</fullName>
    </submittedName>
</protein>
<feature type="domain" description="DUF218" evidence="2">
    <location>
        <begin position="251"/>
        <end position="384"/>
    </location>
</feature>
<reference evidence="3 4" key="1">
    <citation type="submission" date="2021-03" db="EMBL/GenBank/DDBJ databases">
        <authorList>
            <person name="Kim M.K."/>
        </authorList>
    </citation>
    <scope>NUCLEOTIDE SEQUENCE [LARGE SCALE GENOMIC DNA]</scope>
    <source>
        <strain evidence="3 4">BT507</strain>
    </source>
</reference>
<evidence type="ECO:0000313" key="4">
    <source>
        <dbReference type="Proteomes" id="UP000670527"/>
    </source>
</evidence>
<organism evidence="3 4">
    <name type="scientific">Hymenobacter defluvii</name>
    <dbReference type="NCBI Taxonomy" id="2054411"/>
    <lineage>
        <taxon>Bacteria</taxon>
        <taxon>Pseudomonadati</taxon>
        <taxon>Bacteroidota</taxon>
        <taxon>Cytophagia</taxon>
        <taxon>Cytophagales</taxon>
        <taxon>Hymenobacteraceae</taxon>
        <taxon>Hymenobacter</taxon>
    </lineage>
</organism>
<feature type="signal peptide" evidence="1">
    <location>
        <begin position="1"/>
        <end position="23"/>
    </location>
</feature>
<dbReference type="Pfam" id="PF02698">
    <property type="entry name" value="DUF218"/>
    <property type="match status" value="1"/>
</dbReference>
<dbReference type="CDD" id="cd06259">
    <property type="entry name" value="YdcF-like"/>
    <property type="match status" value="1"/>
</dbReference>
<comment type="caution">
    <text evidence="3">The sequence shown here is derived from an EMBL/GenBank/DDBJ whole genome shotgun (WGS) entry which is preliminary data.</text>
</comment>
<evidence type="ECO:0000256" key="1">
    <source>
        <dbReference type="SAM" id="SignalP"/>
    </source>
</evidence>
<feature type="chain" id="PRO_5045992341" evidence="1">
    <location>
        <begin position="24"/>
        <end position="413"/>
    </location>
</feature>
<proteinExistence type="predicted"/>
<dbReference type="RefSeq" id="WP_185282175.1">
    <property type="nucleotide sequence ID" value="NZ_JAGETX010000005.1"/>
</dbReference>
<evidence type="ECO:0000259" key="2">
    <source>
        <dbReference type="Pfam" id="PF02698"/>
    </source>
</evidence>
<dbReference type="EMBL" id="JAGETX010000005">
    <property type="protein sequence ID" value="MBO3271125.1"/>
    <property type="molecule type" value="Genomic_DNA"/>
</dbReference>
<keyword evidence="4" id="KW-1185">Reference proteome</keyword>
<gene>
    <name evidence="3" type="ORF">J4D97_10740</name>
</gene>
<evidence type="ECO:0000313" key="3">
    <source>
        <dbReference type="EMBL" id="MBO3271125.1"/>
    </source>
</evidence>
<dbReference type="Proteomes" id="UP000670527">
    <property type="component" value="Unassembled WGS sequence"/>
</dbReference>
<accession>A0ABS3TEI7</accession>
<name>A0ABS3TEI7_9BACT</name>
<dbReference type="Gene3D" id="3.40.50.620">
    <property type="entry name" value="HUPs"/>
    <property type="match status" value="1"/>
</dbReference>
<sequence>MMWRLPSAFLLLVLLSRFGYAQAPPPAQRTDSVLVAKTYPLLALLEAKPALRKIVQADKVLQRVAQRQAQRSYPLLAARPANVQRYVDSLVWQPREIRAIGQELQRLYVADKAFKVAVQPLLGSGGGYPLYAAQPDTTTLRLAWQDAVQGLNRTLQVYVASMRPRYPVIDSISFPRQDAAFAQALQQQLLPLRKRRQPATFYEVPLHATLAALRLNGRDEAARYEPLGAGLNAAPSAAVAGTEWARFPYTMILVPGMGPEQPGVALDSMSALRCRMAAARYRAGQAPFVVVSGGHVHPNKTPFCEAVEMKKYMVGTLGLPDAAVFIEPHARHTTTNLRNVSRMLYAFGFPTDKPVLTVTDASQSRYILNMAERCRRELGYVPYRDLQRLSDTENSYLPVPEARQPNPFDPLDP</sequence>
<dbReference type="InterPro" id="IPR003848">
    <property type="entry name" value="DUF218"/>
</dbReference>
<dbReference type="InterPro" id="IPR014729">
    <property type="entry name" value="Rossmann-like_a/b/a_fold"/>
</dbReference>